<feature type="compositionally biased region" description="Acidic residues" evidence="1">
    <location>
        <begin position="270"/>
        <end position="309"/>
    </location>
</feature>
<accession>A0A167NJ70</accession>
<feature type="compositionally biased region" description="Basic and acidic residues" evidence="1">
    <location>
        <begin position="221"/>
        <end position="231"/>
    </location>
</feature>
<name>A0A167NJ70_CALVF</name>
<keyword evidence="3" id="KW-1185">Reference proteome</keyword>
<feature type="compositionally biased region" description="Acidic residues" evidence="1">
    <location>
        <begin position="77"/>
        <end position="88"/>
    </location>
</feature>
<feature type="compositionally biased region" description="Acidic residues" evidence="1">
    <location>
        <begin position="166"/>
        <end position="181"/>
    </location>
</feature>
<gene>
    <name evidence="2" type="ORF">CALVIDRAFT_60262</name>
</gene>
<feature type="region of interest" description="Disordered" evidence="1">
    <location>
        <begin position="65"/>
        <end position="393"/>
    </location>
</feature>
<dbReference type="EMBL" id="KV417278">
    <property type="protein sequence ID" value="KZO97774.1"/>
    <property type="molecule type" value="Genomic_DNA"/>
</dbReference>
<dbReference type="OrthoDB" id="10646149at2759"/>
<feature type="compositionally biased region" description="Low complexity" evidence="1">
    <location>
        <begin position="374"/>
        <end position="388"/>
    </location>
</feature>
<evidence type="ECO:0000313" key="2">
    <source>
        <dbReference type="EMBL" id="KZO97774.1"/>
    </source>
</evidence>
<reference evidence="2 3" key="1">
    <citation type="journal article" date="2016" name="Mol. Biol. Evol.">
        <title>Comparative Genomics of Early-Diverging Mushroom-Forming Fungi Provides Insights into the Origins of Lignocellulose Decay Capabilities.</title>
        <authorList>
            <person name="Nagy L.G."/>
            <person name="Riley R."/>
            <person name="Tritt A."/>
            <person name="Adam C."/>
            <person name="Daum C."/>
            <person name="Floudas D."/>
            <person name="Sun H."/>
            <person name="Yadav J.S."/>
            <person name="Pangilinan J."/>
            <person name="Larsson K.H."/>
            <person name="Matsuura K."/>
            <person name="Barry K."/>
            <person name="Labutti K."/>
            <person name="Kuo R."/>
            <person name="Ohm R.A."/>
            <person name="Bhattacharya S.S."/>
            <person name="Shirouzu T."/>
            <person name="Yoshinaga Y."/>
            <person name="Martin F.M."/>
            <person name="Grigoriev I.V."/>
            <person name="Hibbett D.S."/>
        </authorList>
    </citation>
    <scope>NUCLEOTIDE SEQUENCE [LARGE SCALE GENOMIC DNA]</scope>
    <source>
        <strain evidence="2 3">TUFC12733</strain>
    </source>
</reference>
<dbReference type="AlphaFoldDB" id="A0A167NJ70"/>
<proteinExistence type="predicted"/>
<sequence length="509" mass="56784">MPLPRPEEYDGQSDAVRSILREHHDLLALKLLAADKPHLALVVDLNKLEVAVTAHERAYEMEVEPLRAPGPVNEESALTDDDELEDDNEAHYAHIKKATGTDEPEAGEKSAEGEADSDYGMNMNNNEGHGSLSHEEADDAADEANETEQPTQDTDDQEDLRQSPAPEDEMDTDELDAEEDGTQTHTHDRDMPSEDDEWVLMYDVETASAQDAEPQQIVPDEQEKLGHKGELEELQSNYDVLDSARASMESPEPVTQQGEDADIQPRTEQIEEDEDMEPRDENEDLEQTGESEEVELQDQLTEFEQEQQESETTTAPNSDQASTQRDQESKVAERRGSIGPTPNEDVPDTRDAEVVNAADPVGSRVTIDNPSPTPISSPAIRSAPPQSSYGTSHYRAPVHSAPRYHVCRSLSSLMQSSPSGQNRYTGSRPGEHAQNLRDAHAIAQYLVRCPYPHFGRGVDWMLFSVRHPRRDNKGWAAFYYRKRPLVDEKVTEVRASLAESGGRENDGVW</sequence>
<feature type="compositionally biased region" description="Acidic residues" evidence="1">
    <location>
        <begin position="136"/>
        <end position="146"/>
    </location>
</feature>
<evidence type="ECO:0000256" key="1">
    <source>
        <dbReference type="SAM" id="MobiDB-lite"/>
    </source>
</evidence>
<dbReference type="Proteomes" id="UP000076738">
    <property type="component" value="Unassembled WGS sequence"/>
</dbReference>
<dbReference type="STRING" id="1330018.A0A167NJ70"/>
<feature type="compositionally biased region" description="Polar residues" evidence="1">
    <location>
        <begin position="315"/>
        <end position="324"/>
    </location>
</feature>
<organism evidence="2 3">
    <name type="scientific">Calocera viscosa (strain TUFC12733)</name>
    <dbReference type="NCBI Taxonomy" id="1330018"/>
    <lineage>
        <taxon>Eukaryota</taxon>
        <taxon>Fungi</taxon>
        <taxon>Dikarya</taxon>
        <taxon>Basidiomycota</taxon>
        <taxon>Agaricomycotina</taxon>
        <taxon>Dacrymycetes</taxon>
        <taxon>Dacrymycetales</taxon>
        <taxon>Dacrymycetaceae</taxon>
        <taxon>Calocera</taxon>
    </lineage>
</organism>
<feature type="compositionally biased region" description="Basic and acidic residues" evidence="1">
    <location>
        <begin position="325"/>
        <end position="336"/>
    </location>
</feature>
<protein>
    <submittedName>
        <fullName evidence="2">Uncharacterized protein</fullName>
    </submittedName>
</protein>
<evidence type="ECO:0000313" key="3">
    <source>
        <dbReference type="Proteomes" id="UP000076738"/>
    </source>
</evidence>